<name>A0ACC0GNI3_9ERIC</name>
<comment type="caution">
    <text evidence="1">The sequence shown here is derived from an EMBL/GenBank/DDBJ whole genome shotgun (WGS) entry which is preliminary data.</text>
</comment>
<protein>
    <submittedName>
        <fullName evidence="1">Uncharacterized protein</fullName>
    </submittedName>
</protein>
<reference evidence="1 2" key="1">
    <citation type="journal article" date="2022" name="Plant J.">
        <title>Chromosome-level genome of Camellia lanceoleosa provides a valuable resource for understanding genome evolution and self-incompatibility.</title>
        <authorList>
            <person name="Gong W."/>
            <person name="Xiao S."/>
            <person name="Wang L."/>
            <person name="Liao Z."/>
            <person name="Chang Y."/>
            <person name="Mo W."/>
            <person name="Hu G."/>
            <person name="Li W."/>
            <person name="Zhao G."/>
            <person name="Zhu H."/>
            <person name="Hu X."/>
            <person name="Ji K."/>
            <person name="Xiang X."/>
            <person name="Song Q."/>
            <person name="Yuan D."/>
            <person name="Jin S."/>
            <person name="Zhang L."/>
        </authorList>
    </citation>
    <scope>NUCLEOTIDE SEQUENCE [LARGE SCALE GENOMIC DNA]</scope>
    <source>
        <strain evidence="1">SQ_2022a</strain>
    </source>
</reference>
<sequence>MVVVVRLAGRWPWAVRGDGMTATMALGWVFYGNFGLRQKVGKGKIWYKGTYCSQEVAIKVLKLDLVNKDMLREFAQEVFIMRSVRLNPSLRFSSNTMERMRIDLVQIGLRREEEHKPGAMASVRRSSGELAGRWDPLPMVKVTIISFKYLVAAFMKKGVDSQIPNYPNLPSKLLCLLHNVTLHADLEMDEVYAQMTLQPVPSIDLSSHIVRVYLTLKEAVSCQYCKGRRLGMGTNMYPSSALLGQNKDESISALPVDELIEKADGFAGVFPEHKYEIVRCLQARKHICGMTGDGVNDAPALKKADIGIAVADATDAARSASDIGLTEPGLSVIISAVLTSRAIFQRMKNYTIYAVSITIRIVLGFMLLALIWRFDFPPFMVLIIAILNDGPS</sequence>
<accession>A0ACC0GNI3</accession>
<organism evidence="1 2">
    <name type="scientific">Camellia lanceoleosa</name>
    <dbReference type="NCBI Taxonomy" id="1840588"/>
    <lineage>
        <taxon>Eukaryota</taxon>
        <taxon>Viridiplantae</taxon>
        <taxon>Streptophyta</taxon>
        <taxon>Embryophyta</taxon>
        <taxon>Tracheophyta</taxon>
        <taxon>Spermatophyta</taxon>
        <taxon>Magnoliopsida</taxon>
        <taxon>eudicotyledons</taxon>
        <taxon>Gunneridae</taxon>
        <taxon>Pentapetalae</taxon>
        <taxon>asterids</taxon>
        <taxon>Ericales</taxon>
        <taxon>Theaceae</taxon>
        <taxon>Camellia</taxon>
    </lineage>
</organism>
<proteinExistence type="predicted"/>
<evidence type="ECO:0000313" key="2">
    <source>
        <dbReference type="Proteomes" id="UP001060215"/>
    </source>
</evidence>
<keyword evidence="2" id="KW-1185">Reference proteome</keyword>
<dbReference type="Proteomes" id="UP001060215">
    <property type="component" value="Chromosome 8"/>
</dbReference>
<evidence type="ECO:0000313" key="1">
    <source>
        <dbReference type="EMBL" id="KAI8002037.1"/>
    </source>
</evidence>
<gene>
    <name evidence="1" type="ORF">LOK49_LG09G02047</name>
</gene>
<dbReference type="EMBL" id="CM045765">
    <property type="protein sequence ID" value="KAI8002037.1"/>
    <property type="molecule type" value="Genomic_DNA"/>
</dbReference>